<organism evidence="1 2">
    <name type="scientific">Paractinoplanes rhizophilus</name>
    <dbReference type="NCBI Taxonomy" id="1416877"/>
    <lineage>
        <taxon>Bacteria</taxon>
        <taxon>Bacillati</taxon>
        <taxon>Actinomycetota</taxon>
        <taxon>Actinomycetes</taxon>
        <taxon>Micromonosporales</taxon>
        <taxon>Micromonosporaceae</taxon>
        <taxon>Paractinoplanes</taxon>
    </lineage>
</organism>
<dbReference type="RefSeq" id="WP_378975718.1">
    <property type="nucleotide sequence ID" value="NZ_JBHTBJ010000036.1"/>
</dbReference>
<name>A0ABW2I1C7_9ACTN</name>
<comment type="caution">
    <text evidence="1">The sequence shown here is derived from an EMBL/GenBank/DDBJ whole genome shotgun (WGS) entry which is preliminary data.</text>
</comment>
<reference evidence="2" key="1">
    <citation type="journal article" date="2019" name="Int. J. Syst. Evol. Microbiol.">
        <title>The Global Catalogue of Microorganisms (GCM) 10K type strain sequencing project: providing services to taxonomists for standard genome sequencing and annotation.</title>
        <authorList>
            <consortium name="The Broad Institute Genomics Platform"/>
            <consortium name="The Broad Institute Genome Sequencing Center for Infectious Disease"/>
            <person name="Wu L."/>
            <person name="Ma J."/>
        </authorList>
    </citation>
    <scope>NUCLEOTIDE SEQUENCE [LARGE SCALE GENOMIC DNA]</scope>
    <source>
        <strain evidence="2">XZYJT-10</strain>
    </source>
</reference>
<accession>A0ABW2I1C7</accession>
<keyword evidence="2" id="KW-1185">Reference proteome</keyword>
<evidence type="ECO:0000313" key="2">
    <source>
        <dbReference type="Proteomes" id="UP001596548"/>
    </source>
</evidence>
<evidence type="ECO:0000313" key="1">
    <source>
        <dbReference type="EMBL" id="MFC7278662.1"/>
    </source>
</evidence>
<proteinExistence type="predicted"/>
<sequence length="137" mass="14794">MRRSTKLSYDQLRCDDDLTPLPDWLRSAPNEGTRWVLQAVLALADAGSEICWRGDMRHLPSVGVTNATPYLVVKQDDNGSTFVVTASPEPPAAATISFSVPARSIGVWTHPTPEDRAATSIDALILPPQSPGAEPPF</sequence>
<gene>
    <name evidence="1" type="ORF">ACFQS1_32230</name>
</gene>
<dbReference type="Proteomes" id="UP001596548">
    <property type="component" value="Unassembled WGS sequence"/>
</dbReference>
<dbReference type="EMBL" id="JBHTBJ010000036">
    <property type="protein sequence ID" value="MFC7278662.1"/>
    <property type="molecule type" value="Genomic_DNA"/>
</dbReference>
<protein>
    <submittedName>
        <fullName evidence="1">Uncharacterized protein</fullName>
    </submittedName>
</protein>